<dbReference type="InterPro" id="IPR001623">
    <property type="entry name" value="DnaJ_domain"/>
</dbReference>
<dbReference type="Gene3D" id="1.10.287.110">
    <property type="entry name" value="DnaJ domain"/>
    <property type="match status" value="1"/>
</dbReference>
<comment type="caution">
    <text evidence="10">The sequence shown here is derived from an EMBL/GenBank/DDBJ whole genome shotgun (WGS) entry which is preliminary data.</text>
</comment>
<dbReference type="SUPFAM" id="SSF46565">
    <property type="entry name" value="Chaperone J-domain"/>
    <property type="match status" value="1"/>
</dbReference>
<dbReference type="CDD" id="cd07316">
    <property type="entry name" value="terB_like_DjlA"/>
    <property type="match status" value="1"/>
</dbReference>
<comment type="domain">
    <text evidence="7">The transmembrane domain is a dimerization domain.</text>
</comment>
<dbReference type="InterPro" id="IPR023749">
    <property type="entry name" value="DjlA"/>
</dbReference>
<comment type="function">
    <text evidence="7">Regulatory DnaK co-chaperone. Direct interaction between DnaK and DjlA is needed for the induction of the wcaABCDE operon, involved in the synthesis of a colanic acid polysaccharide capsule, possibly through activation of the RcsB/RcsC phosphotransfer signaling pathway. The colanic acid capsule may help the bacterium survive conditions outside the host.</text>
</comment>
<evidence type="ECO:0000256" key="6">
    <source>
        <dbReference type="ARBA" id="ARBA00023186"/>
    </source>
</evidence>
<sequence length="267" mass="29294">MVFGKIIGGLLGYSSAGVFGAVVGVIVGHFFDKGIGQAMGFDYGADRARLQRLFFETTFSIMGHLAKSDGRISKEEVSQAESLMERLGLTPEHRKEAISLFKAGSEEEFQLEPIIATFINEGGRQHNLPILLLEFLFSIAMADGELHAAEKDILGRTAGFLGIGNRQFEQLLAMLTAQQSFNGGQYQGYQQGSQRASIDELGNAYQALGVTSSESDREIKKAYRKLMSQHHPDKLIAQGVPEDMIKVGTEKAQEIQAAYDLIKTSRK</sequence>
<dbReference type="InterPro" id="IPR036869">
    <property type="entry name" value="J_dom_sf"/>
</dbReference>
<dbReference type="PROSITE" id="PS50076">
    <property type="entry name" value="DNAJ_2"/>
    <property type="match status" value="1"/>
</dbReference>
<feature type="domain" description="J" evidence="9">
    <location>
        <begin position="203"/>
        <end position="267"/>
    </location>
</feature>
<dbReference type="InterPro" id="IPR029024">
    <property type="entry name" value="TerB-like"/>
</dbReference>
<name>A0Y993_9GAMM</name>
<keyword evidence="4 7" id="KW-1133">Transmembrane helix</keyword>
<dbReference type="PANTHER" id="PTHR24074">
    <property type="entry name" value="CO-CHAPERONE PROTEIN DJLA"/>
    <property type="match status" value="1"/>
</dbReference>
<dbReference type="GO" id="GO:0051087">
    <property type="term" value="F:protein-folding chaperone binding"/>
    <property type="evidence" value="ECO:0007669"/>
    <property type="project" value="InterPro"/>
</dbReference>
<dbReference type="PRINTS" id="PR00625">
    <property type="entry name" value="JDOMAIN"/>
</dbReference>
<evidence type="ECO:0000256" key="3">
    <source>
        <dbReference type="ARBA" id="ARBA00022692"/>
    </source>
</evidence>
<protein>
    <recommendedName>
        <fullName evidence="7">Co-chaperone protein DjlA</fullName>
    </recommendedName>
</protein>
<evidence type="ECO:0000313" key="11">
    <source>
        <dbReference type="Proteomes" id="UP000004931"/>
    </source>
</evidence>
<evidence type="ECO:0000256" key="2">
    <source>
        <dbReference type="ARBA" id="ARBA00022519"/>
    </source>
</evidence>
<evidence type="ECO:0000256" key="4">
    <source>
        <dbReference type="ARBA" id="ARBA00022989"/>
    </source>
</evidence>
<dbReference type="NCBIfam" id="NF006948">
    <property type="entry name" value="PRK09430.1"/>
    <property type="match status" value="1"/>
</dbReference>
<dbReference type="STRING" id="247633.GP2143_15616"/>
<keyword evidence="2 7" id="KW-0997">Cell inner membrane</keyword>
<dbReference type="OrthoDB" id="9782583at2"/>
<keyword evidence="3 7" id="KW-0812">Transmembrane</keyword>
<feature type="transmembrane region" description="Helical" evidence="8">
    <location>
        <begin position="6"/>
        <end position="31"/>
    </location>
</feature>
<evidence type="ECO:0000256" key="1">
    <source>
        <dbReference type="ARBA" id="ARBA00022475"/>
    </source>
</evidence>
<evidence type="ECO:0000313" key="10">
    <source>
        <dbReference type="EMBL" id="EAW32697.1"/>
    </source>
</evidence>
<dbReference type="Proteomes" id="UP000004931">
    <property type="component" value="Unassembled WGS sequence"/>
</dbReference>
<dbReference type="GO" id="GO:0005886">
    <property type="term" value="C:plasma membrane"/>
    <property type="evidence" value="ECO:0007669"/>
    <property type="project" value="UniProtKB-SubCell"/>
</dbReference>
<dbReference type="AlphaFoldDB" id="A0Y993"/>
<feature type="topological domain" description="Cytoplasmic" evidence="7">
    <location>
        <begin position="30"/>
        <end position="267"/>
    </location>
</feature>
<organism evidence="10 11">
    <name type="scientific">marine gamma proteobacterium HTCC2143</name>
    <dbReference type="NCBI Taxonomy" id="247633"/>
    <lineage>
        <taxon>Bacteria</taxon>
        <taxon>Pseudomonadati</taxon>
        <taxon>Pseudomonadota</taxon>
        <taxon>Gammaproteobacteria</taxon>
        <taxon>Cellvibrionales</taxon>
        <taxon>Spongiibacteraceae</taxon>
        <taxon>BD1-7 clade</taxon>
    </lineage>
</organism>
<dbReference type="SMART" id="SM00271">
    <property type="entry name" value="DnaJ"/>
    <property type="match status" value="1"/>
</dbReference>
<dbReference type="CDD" id="cd06257">
    <property type="entry name" value="DnaJ"/>
    <property type="match status" value="1"/>
</dbReference>
<dbReference type="InterPro" id="IPR050817">
    <property type="entry name" value="DjlA_DnaK_co-chaperone"/>
</dbReference>
<dbReference type="EMBL" id="AAVT01000001">
    <property type="protein sequence ID" value="EAW32697.1"/>
    <property type="molecule type" value="Genomic_DNA"/>
</dbReference>
<feature type="topological domain" description="Periplasmic" evidence="7">
    <location>
        <begin position="1"/>
        <end position="5"/>
    </location>
</feature>
<keyword evidence="11" id="KW-1185">Reference proteome</keyword>
<dbReference type="HAMAP" id="MF_01153">
    <property type="entry name" value="DjlA"/>
    <property type="match status" value="1"/>
</dbReference>
<comment type="subcellular location">
    <subcellularLocation>
        <location evidence="7">Cell inner membrane</location>
        <topology evidence="7">Single-pass type III membrane protein</topology>
    </subcellularLocation>
</comment>
<evidence type="ECO:0000256" key="5">
    <source>
        <dbReference type="ARBA" id="ARBA00023136"/>
    </source>
</evidence>
<dbReference type="eggNOG" id="COG1076">
    <property type="taxonomic scope" value="Bacteria"/>
</dbReference>
<dbReference type="Gene3D" id="1.10.3680.10">
    <property type="entry name" value="TerB-like"/>
    <property type="match status" value="1"/>
</dbReference>
<dbReference type="SUPFAM" id="SSF158682">
    <property type="entry name" value="TerB-like"/>
    <property type="match status" value="1"/>
</dbReference>
<proteinExistence type="inferred from homology"/>
<comment type="subunit">
    <text evidence="7">Homodimer.</text>
</comment>
<dbReference type="Pfam" id="PF00226">
    <property type="entry name" value="DnaJ"/>
    <property type="match status" value="1"/>
</dbReference>
<gene>
    <name evidence="7 10" type="primary">djlA</name>
    <name evidence="10" type="ORF">GP2143_15616</name>
</gene>
<dbReference type="InterPro" id="IPR007791">
    <property type="entry name" value="DjlA_N"/>
</dbReference>
<dbReference type="Pfam" id="PF05099">
    <property type="entry name" value="TerB"/>
    <property type="match status" value="1"/>
</dbReference>
<keyword evidence="6 7" id="KW-0143">Chaperone</keyword>
<accession>A0Y993</accession>
<evidence type="ECO:0000259" key="9">
    <source>
        <dbReference type="PROSITE" id="PS50076"/>
    </source>
</evidence>
<evidence type="ECO:0000256" key="8">
    <source>
        <dbReference type="SAM" id="Phobius"/>
    </source>
</evidence>
<keyword evidence="5 7" id="KW-0472">Membrane</keyword>
<keyword evidence="1 7" id="KW-1003">Cell membrane</keyword>
<reference evidence="10 11" key="1">
    <citation type="journal article" date="2010" name="J. Bacteriol.">
        <title>Genome sequence of the oligotrophic marine Gammaproteobacterium HTCC2143, isolated from the Oregon Coast.</title>
        <authorList>
            <person name="Oh H.M."/>
            <person name="Kang I."/>
            <person name="Ferriera S."/>
            <person name="Giovannoni S.J."/>
            <person name="Cho J.C."/>
        </authorList>
    </citation>
    <scope>NUCLEOTIDE SEQUENCE [LARGE SCALE GENOMIC DNA]</scope>
    <source>
        <strain evidence="10 11">HTCC2143</strain>
    </source>
</reference>
<evidence type="ECO:0000256" key="7">
    <source>
        <dbReference type="HAMAP-Rule" id="MF_01153"/>
    </source>
</evidence>